<dbReference type="Proteomes" id="UP000007880">
    <property type="component" value="Chromosome"/>
</dbReference>
<protein>
    <recommendedName>
        <fullName evidence="2">DUF3108 domain-containing protein</fullName>
    </recommendedName>
</protein>
<evidence type="ECO:0000256" key="1">
    <source>
        <dbReference type="SAM" id="MobiDB-lite"/>
    </source>
</evidence>
<name>I0I0N6_CALAS</name>
<feature type="region of interest" description="Disordered" evidence="1">
    <location>
        <begin position="46"/>
        <end position="84"/>
    </location>
</feature>
<gene>
    <name evidence="3" type="ordered locus">CLDAP_07840</name>
</gene>
<evidence type="ECO:0000313" key="4">
    <source>
        <dbReference type="Proteomes" id="UP000007880"/>
    </source>
</evidence>
<dbReference type="STRING" id="926550.CLDAP_07840"/>
<organism evidence="3 4">
    <name type="scientific">Caldilinea aerophila (strain DSM 14535 / JCM 11387 / NBRC 104270 / STL-6-O1)</name>
    <dbReference type="NCBI Taxonomy" id="926550"/>
    <lineage>
        <taxon>Bacteria</taxon>
        <taxon>Bacillati</taxon>
        <taxon>Chloroflexota</taxon>
        <taxon>Caldilineae</taxon>
        <taxon>Caldilineales</taxon>
        <taxon>Caldilineaceae</taxon>
        <taxon>Caldilinea</taxon>
    </lineage>
</organism>
<dbReference type="Pfam" id="PF21347">
    <property type="entry name" value="DUF3108_like"/>
    <property type="match status" value="1"/>
</dbReference>
<accession>I0I0N6</accession>
<reference evidence="3 4" key="1">
    <citation type="submission" date="2012-02" db="EMBL/GenBank/DDBJ databases">
        <title>Complete genome sequence of Caldilinea aerophila DSM 14535 (= NBRC 102666).</title>
        <authorList>
            <person name="Oguchi A."/>
            <person name="Hosoyama A."/>
            <person name="Sekine M."/>
            <person name="Fukai R."/>
            <person name="Kato Y."/>
            <person name="Nakamura S."/>
            <person name="Hanada S."/>
            <person name="Yamazaki S."/>
            <person name="Fujita N."/>
        </authorList>
    </citation>
    <scope>NUCLEOTIDE SEQUENCE [LARGE SCALE GENOMIC DNA]</scope>
    <source>
        <strain evidence="4">DSM 14535 / JCM 11387 / NBRC 104270 / STL-6-O1</strain>
    </source>
</reference>
<keyword evidence="4" id="KW-1185">Reference proteome</keyword>
<dbReference type="Gene3D" id="2.40.360.20">
    <property type="match status" value="1"/>
</dbReference>
<feature type="domain" description="DUF3108" evidence="2">
    <location>
        <begin position="159"/>
        <end position="269"/>
    </location>
</feature>
<dbReference type="HOGENOM" id="CLU_920399_0_0_0"/>
<dbReference type="RefSeq" id="WP_014432064.1">
    <property type="nucleotide sequence ID" value="NC_017079.1"/>
</dbReference>
<feature type="compositionally biased region" description="Low complexity" evidence="1">
    <location>
        <begin position="46"/>
        <end position="69"/>
    </location>
</feature>
<dbReference type="InterPro" id="IPR049279">
    <property type="entry name" value="DUF3108-like"/>
</dbReference>
<proteinExistence type="predicted"/>
<evidence type="ECO:0000259" key="2">
    <source>
        <dbReference type="Pfam" id="PF21347"/>
    </source>
</evidence>
<feature type="compositionally biased region" description="Pro residues" evidence="1">
    <location>
        <begin position="70"/>
        <end position="80"/>
    </location>
</feature>
<dbReference type="EMBL" id="AP012337">
    <property type="protein sequence ID" value="BAL98823.1"/>
    <property type="molecule type" value="Genomic_DNA"/>
</dbReference>
<sequence>MMRISPFALTVAILIVAVILILSACSAGGEPTAGVAATPTSQALAANTTTPAAQPTARPTATPTVEPTSQPSPTPVPPEPASAGSCQNPYYPVVAGASWTYQMSGPVGDTFTRSIVNVRENGFDDQDVFSAGVTRQGSWECREGNLISLTPASGPSVAAAGMQMNATVESNTGLTFPADPRPGMEWTQNLVLVGRFEQEDMSMEARSVIDLSCKAVGMERVSVPVGDFEALRVDCATQFAISISGMAAFNTTVNGSAWYAPGVGWVKSSDASEMGVTEVVLLSYTIP</sequence>
<dbReference type="KEGG" id="cap:CLDAP_07840"/>
<dbReference type="PROSITE" id="PS51257">
    <property type="entry name" value="PROKAR_LIPOPROTEIN"/>
    <property type="match status" value="1"/>
</dbReference>
<evidence type="ECO:0000313" key="3">
    <source>
        <dbReference type="EMBL" id="BAL98823.1"/>
    </source>
</evidence>
<dbReference type="eggNOG" id="ENOG5033T56">
    <property type="taxonomic scope" value="Bacteria"/>
</dbReference>
<dbReference type="AlphaFoldDB" id="I0I0N6"/>
<dbReference type="PATRIC" id="fig|926550.5.peg.826"/>